<protein>
    <submittedName>
        <fullName evidence="6">LysR family transcriptional regulator</fullName>
    </submittedName>
</protein>
<dbReference type="InterPro" id="IPR005119">
    <property type="entry name" value="LysR_subst-bd"/>
</dbReference>
<comment type="similarity">
    <text evidence="1">Belongs to the LysR transcriptional regulatory family.</text>
</comment>
<dbReference type="SUPFAM" id="SSF53850">
    <property type="entry name" value="Periplasmic binding protein-like II"/>
    <property type="match status" value="1"/>
</dbReference>
<dbReference type="SUPFAM" id="SSF46785">
    <property type="entry name" value="Winged helix' DNA-binding domain"/>
    <property type="match status" value="1"/>
</dbReference>
<evidence type="ECO:0000256" key="2">
    <source>
        <dbReference type="ARBA" id="ARBA00023015"/>
    </source>
</evidence>
<proteinExistence type="inferred from homology"/>
<dbReference type="InterPro" id="IPR000847">
    <property type="entry name" value="LysR_HTH_N"/>
</dbReference>
<dbReference type="FunFam" id="1.10.10.10:FF:000001">
    <property type="entry name" value="LysR family transcriptional regulator"/>
    <property type="match status" value="1"/>
</dbReference>
<dbReference type="PANTHER" id="PTHR30126">
    <property type="entry name" value="HTH-TYPE TRANSCRIPTIONAL REGULATOR"/>
    <property type="match status" value="1"/>
</dbReference>
<dbReference type="GO" id="GO:0003700">
    <property type="term" value="F:DNA-binding transcription factor activity"/>
    <property type="evidence" value="ECO:0007669"/>
    <property type="project" value="InterPro"/>
</dbReference>
<dbReference type="RefSeq" id="WP_304994240.1">
    <property type="nucleotide sequence ID" value="NZ_CP101717.1"/>
</dbReference>
<evidence type="ECO:0000256" key="3">
    <source>
        <dbReference type="ARBA" id="ARBA00023125"/>
    </source>
</evidence>
<gene>
    <name evidence="6" type="ORF">NFC81_09445</name>
</gene>
<dbReference type="PROSITE" id="PS50931">
    <property type="entry name" value="HTH_LYSR"/>
    <property type="match status" value="1"/>
</dbReference>
<dbReference type="Pfam" id="PF00126">
    <property type="entry name" value="HTH_1"/>
    <property type="match status" value="1"/>
</dbReference>
<dbReference type="PANTHER" id="PTHR30126:SF81">
    <property type="entry name" value="HTH-TYPE TRANSCRIPTIONAL REGULATOR ILVY"/>
    <property type="match status" value="1"/>
</dbReference>
<keyword evidence="3" id="KW-0238">DNA-binding</keyword>
<dbReference type="InterPro" id="IPR036388">
    <property type="entry name" value="WH-like_DNA-bd_sf"/>
</dbReference>
<organism evidence="6">
    <name type="scientific">Salinispirillum sp. LH 10-3-1</name>
    <dbReference type="NCBI Taxonomy" id="2952525"/>
    <lineage>
        <taxon>Bacteria</taxon>
        <taxon>Pseudomonadati</taxon>
        <taxon>Pseudomonadota</taxon>
        <taxon>Gammaproteobacteria</taxon>
        <taxon>Oceanospirillales</taxon>
        <taxon>Saccharospirillaceae</taxon>
        <taxon>Salinispirillum</taxon>
    </lineage>
</organism>
<name>A0AB38YD27_9GAMM</name>
<dbReference type="AlphaFoldDB" id="A0AB38YD27"/>
<dbReference type="EMBL" id="CP101717">
    <property type="protein sequence ID" value="WLD56954.1"/>
    <property type="molecule type" value="Genomic_DNA"/>
</dbReference>
<dbReference type="Gene3D" id="3.40.190.290">
    <property type="match status" value="1"/>
</dbReference>
<keyword evidence="4" id="KW-0804">Transcription</keyword>
<dbReference type="CDD" id="cd05466">
    <property type="entry name" value="PBP2_LTTR_substrate"/>
    <property type="match status" value="1"/>
</dbReference>
<reference evidence="6" key="1">
    <citation type="submission" date="2022-07" db="EMBL/GenBank/DDBJ databases">
        <title>Complete genome sequence of Salinispirillum sp. LH10-3-1 capable of multiple carbohydrate inversion isolated from a soda lake.</title>
        <authorList>
            <person name="Liu J."/>
            <person name="Zhai Y."/>
            <person name="Zhang H."/>
            <person name="Yang H."/>
            <person name="Qu J."/>
            <person name="Li J."/>
        </authorList>
    </citation>
    <scope>NUCLEOTIDE SEQUENCE</scope>
    <source>
        <strain evidence="6">LH 10-3-1</strain>
    </source>
</reference>
<dbReference type="Gene3D" id="1.10.10.10">
    <property type="entry name" value="Winged helix-like DNA-binding domain superfamily/Winged helix DNA-binding domain"/>
    <property type="match status" value="1"/>
</dbReference>
<accession>A0AB38YD27</accession>
<evidence type="ECO:0000256" key="4">
    <source>
        <dbReference type="ARBA" id="ARBA00023163"/>
    </source>
</evidence>
<evidence type="ECO:0000256" key="1">
    <source>
        <dbReference type="ARBA" id="ARBA00009437"/>
    </source>
</evidence>
<keyword evidence="2" id="KW-0805">Transcription regulation</keyword>
<evidence type="ECO:0000259" key="5">
    <source>
        <dbReference type="PROSITE" id="PS50931"/>
    </source>
</evidence>
<evidence type="ECO:0000313" key="6">
    <source>
        <dbReference type="EMBL" id="WLD56954.1"/>
    </source>
</evidence>
<dbReference type="InterPro" id="IPR036390">
    <property type="entry name" value="WH_DNA-bd_sf"/>
</dbReference>
<dbReference type="Pfam" id="PF03466">
    <property type="entry name" value="LysR_substrate"/>
    <property type="match status" value="1"/>
</dbReference>
<sequence length="294" mass="33341">MDIQGLQAFLAVSTYGSFSEAALRLHLTQPAISKRIQNLEHQLGTALFDRIGRKIHLTDAGKALIPAAQRIIQEMDNATRTMQNLANLVAGKLSFATSHHIGLHRLPALLQRFNESHPQVELDIHFLESELAYQAVEKREVELAFVTMTGQQSRVLQQEKLWHDELTFVASPRHFLARKMDLQLNELCYTPAILPYETSATYQVIRQQFEKRKLPIKTSLPVNYLETIKMMVSVGLGWSVLPTIMMDEQLTELSVASEPLSRSLGIIWLKERTLSNAAQAFLAQTRAVQAQMRR</sequence>
<dbReference type="GO" id="GO:0000976">
    <property type="term" value="F:transcription cis-regulatory region binding"/>
    <property type="evidence" value="ECO:0007669"/>
    <property type="project" value="TreeGrafter"/>
</dbReference>
<dbReference type="PRINTS" id="PR00039">
    <property type="entry name" value="HTHLYSR"/>
</dbReference>
<feature type="domain" description="HTH lysR-type" evidence="5">
    <location>
        <begin position="1"/>
        <end position="58"/>
    </location>
</feature>